<dbReference type="KEGG" id="mpz:Marpi_0115"/>
<dbReference type="HOGENOM" id="CLU_212129_0_0_0"/>
<proteinExistence type="predicted"/>
<accession>H2J354</accession>
<reference evidence="2" key="2">
    <citation type="submission" date="2012-01" db="EMBL/GenBank/DDBJ databases">
        <title>Complete sequence of chromosome of Marinitoga piezophila KA3.</title>
        <authorList>
            <person name="Lucas S."/>
            <person name="Han J."/>
            <person name="Lapidus A."/>
            <person name="Cheng J.-F."/>
            <person name="Goodwin L."/>
            <person name="Pitluck S."/>
            <person name="Peters L."/>
            <person name="Mikhailova N."/>
            <person name="Teshima H."/>
            <person name="Detter J.C."/>
            <person name="Han C."/>
            <person name="Tapia R."/>
            <person name="Land M."/>
            <person name="Hauser L."/>
            <person name="Kyrpides N."/>
            <person name="Ivanova N."/>
            <person name="Pagani I."/>
            <person name="Jebbar M."/>
            <person name="Vannier P."/>
            <person name="Oger P."/>
            <person name="Cario A."/>
            <person name="Bartlett D."/>
            <person name="Noll K.M."/>
            <person name="Woyke T."/>
        </authorList>
    </citation>
    <scope>NUCLEOTIDE SEQUENCE [LARGE SCALE GENOMIC DNA]</scope>
    <source>
        <strain evidence="2">DSM 14283 / JCM 11233 / KA3</strain>
    </source>
</reference>
<dbReference type="AlphaFoldDB" id="H2J354"/>
<keyword evidence="2" id="KW-1185">Reference proteome</keyword>
<gene>
    <name evidence="1" type="ordered locus">Marpi_0115</name>
</gene>
<reference evidence="1 2" key="1">
    <citation type="journal article" date="2012" name="J. Bacteriol.">
        <title>Complete Genome Sequence of the Thermophilic, Piezophilic, Heterotrophic Bacterium Marinitoga piezophila KA3.</title>
        <authorList>
            <person name="Lucas S."/>
            <person name="Han J."/>
            <person name="Lapidus A."/>
            <person name="Cheng J.F."/>
            <person name="Goodwin L.A."/>
            <person name="Pitluck S."/>
            <person name="Peters L."/>
            <person name="Mikhailova N."/>
            <person name="Teshima H."/>
            <person name="Detter J.C."/>
            <person name="Han C."/>
            <person name="Tapia R."/>
            <person name="Land M."/>
            <person name="Hauser L."/>
            <person name="Kyrpides N.C."/>
            <person name="Ivanova N."/>
            <person name="Pagani I."/>
            <person name="Vannier P."/>
            <person name="Oger P."/>
            <person name="Bartlett D.H."/>
            <person name="Noll K.M."/>
            <person name="Woyke T."/>
            <person name="Jebbar M."/>
        </authorList>
    </citation>
    <scope>NUCLEOTIDE SEQUENCE [LARGE SCALE GENOMIC DNA]</scope>
    <source>
        <strain evidence="2">DSM 14283 / JCM 11233 / KA3</strain>
    </source>
</reference>
<sequence length="43" mass="4805">MKKFLVITLIIVSLLTGIVFAGDEEDYSSTNSINPQIQIEFSE</sequence>
<dbReference type="STRING" id="443254.Marpi_0115"/>
<dbReference type="RefSeq" id="WP_014295644.1">
    <property type="nucleotide sequence ID" value="NC_016751.1"/>
</dbReference>
<name>H2J354_MARPK</name>
<dbReference type="Proteomes" id="UP000007161">
    <property type="component" value="Chromosome"/>
</dbReference>
<evidence type="ECO:0000313" key="1">
    <source>
        <dbReference type="EMBL" id="AEX84572.1"/>
    </source>
</evidence>
<organism evidence="1 2">
    <name type="scientific">Marinitoga piezophila (strain DSM 14283 / JCM 11233 / KA3)</name>
    <dbReference type="NCBI Taxonomy" id="443254"/>
    <lineage>
        <taxon>Bacteria</taxon>
        <taxon>Thermotogati</taxon>
        <taxon>Thermotogota</taxon>
        <taxon>Thermotogae</taxon>
        <taxon>Petrotogales</taxon>
        <taxon>Petrotogaceae</taxon>
        <taxon>Marinitoga</taxon>
    </lineage>
</organism>
<protein>
    <submittedName>
        <fullName evidence="1">Uncharacterized protein</fullName>
    </submittedName>
</protein>
<evidence type="ECO:0000313" key="2">
    <source>
        <dbReference type="Proteomes" id="UP000007161"/>
    </source>
</evidence>
<dbReference type="EMBL" id="CP003257">
    <property type="protein sequence ID" value="AEX84572.1"/>
    <property type="molecule type" value="Genomic_DNA"/>
</dbReference>